<reference evidence="1 2" key="1">
    <citation type="submission" date="2022-10" db="EMBL/GenBank/DDBJ databases">
        <title>Comparative genomics and taxonomic characterization of three novel marine species of genus Reichenbachiella exhibiting antioxidant and polysaccharide degradation activities.</title>
        <authorList>
            <person name="Muhammad N."/>
            <person name="Lee Y.-J."/>
            <person name="Ko J."/>
            <person name="Kim S.-G."/>
        </authorList>
    </citation>
    <scope>NUCLEOTIDE SEQUENCE [LARGE SCALE GENOMIC DNA]</scope>
    <source>
        <strain evidence="1 2">ABR2-5</strain>
    </source>
</reference>
<dbReference type="Proteomes" id="UP001300692">
    <property type="component" value="Unassembled WGS sequence"/>
</dbReference>
<dbReference type="EMBL" id="JAOYOD010000001">
    <property type="protein sequence ID" value="MCV9386916.1"/>
    <property type="molecule type" value="Genomic_DNA"/>
</dbReference>
<name>A0ABT3CT87_9BACT</name>
<organism evidence="1 2">
    <name type="scientific">Reichenbachiella ulvae</name>
    <dbReference type="NCBI Taxonomy" id="2980104"/>
    <lineage>
        <taxon>Bacteria</taxon>
        <taxon>Pseudomonadati</taxon>
        <taxon>Bacteroidota</taxon>
        <taxon>Cytophagia</taxon>
        <taxon>Cytophagales</taxon>
        <taxon>Reichenbachiellaceae</taxon>
        <taxon>Reichenbachiella</taxon>
    </lineage>
</organism>
<evidence type="ECO:0000313" key="2">
    <source>
        <dbReference type="Proteomes" id="UP001300692"/>
    </source>
</evidence>
<protein>
    <submittedName>
        <fullName evidence="1">Uncharacterized protein</fullName>
    </submittedName>
</protein>
<comment type="caution">
    <text evidence="1">The sequence shown here is derived from an EMBL/GenBank/DDBJ whole genome shotgun (WGS) entry which is preliminary data.</text>
</comment>
<gene>
    <name evidence="1" type="ORF">N7U62_09595</name>
</gene>
<sequence length="188" mass="22104">MYYIITDELLQQSFDKDKNIILKAAQEVHFSELAELFVKRTIEKYRTLFNPLGLVDDTFQKILDYPYNNVDEVKGIYDNLCVTYRYKNSDNQLEIIWDGGSQEEKYAKEWSETFLAWVDDLTNNPNFVKAILQLTVFNEGKRNLVFIRNSVKAIINEHFEIKIVTRKGVKKVVVLQKKNRKAKKKKAA</sequence>
<keyword evidence="2" id="KW-1185">Reference proteome</keyword>
<evidence type="ECO:0000313" key="1">
    <source>
        <dbReference type="EMBL" id="MCV9386916.1"/>
    </source>
</evidence>
<proteinExistence type="predicted"/>
<dbReference type="RefSeq" id="WP_264137747.1">
    <property type="nucleotide sequence ID" value="NZ_JAOYOD010000001.1"/>
</dbReference>
<accession>A0ABT3CT87</accession>